<evidence type="ECO:0000256" key="1">
    <source>
        <dbReference type="SAM" id="MobiDB-lite"/>
    </source>
</evidence>
<dbReference type="AlphaFoldDB" id="A0A3N1H1E5"/>
<dbReference type="PROSITE" id="PS51257">
    <property type="entry name" value="PROKAR_LIPOPROTEIN"/>
    <property type="match status" value="1"/>
</dbReference>
<feature type="region of interest" description="Disordered" evidence="1">
    <location>
        <begin position="27"/>
        <end position="50"/>
    </location>
</feature>
<dbReference type="EMBL" id="RJKM01000001">
    <property type="protein sequence ID" value="ROP36299.1"/>
    <property type="molecule type" value="Genomic_DNA"/>
</dbReference>
<protein>
    <recommendedName>
        <fullName evidence="5">DUF732 domain-containing protein</fullName>
    </recommendedName>
</protein>
<keyword evidence="2" id="KW-0732">Signal</keyword>
<organism evidence="3 4">
    <name type="scientific">Saccharothrix texasensis</name>
    <dbReference type="NCBI Taxonomy" id="103734"/>
    <lineage>
        <taxon>Bacteria</taxon>
        <taxon>Bacillati</taxon>
        <taxon>Actinomycetota</taxon>
        <taxon>Actinomycetes</taxon>
        <taxon>Pseudonocardiales</taxon>
        <taxon>Pseudonocardiaceae</taxon>
        <taxon>Saccharothrix</taxon>
    </lineage>
</organism>
<comment type="caution">
    <text evidence="3">The sequence shown here is derived from an EMBL/GenBank/DDBJ whole genome shotgun (WGS) entry which is preliminary data.</text>
</comment>
<evidence type="ECO:0008006" key="5">
    <source>
        <dbReference type="Google" id="ProtNLM"/>
    </source>
</evidence>
<feature type="signal peptide" evidence="2">
    <location>
        <begin position="1"/>
        <end position="29"/>
    </location>
</feature>
<sequence length="132" mass="13462">MTRALIAVIAAACAALITACSSGPQPSVAAPSDTTSSTTSVAASSTSTSAADPKGLFLRVMRDRGLVKTSIDEALVLAEGDLYCRGLRDGLSRRTLLDNAGLPGSAARVRAELVFPDAVVALCPEQSARATQ</sequence>
<proteinExistence type="predicted"/>
<keyword evidence="4" id="KW-1185">Reference proteome</keyword>
<evidence type="ECO:0000313" key="3">
    <source>
        <dbReference type="EMBL" id="ROP36299.1"/>
    </source>
</evidence>
<gene>
    <name evidence="3" type="ORF">EDD40_1564</name>
</gene>
<feature type="chain" id="PRO_5017923533" description="DUF732 domain-containing protein" evidence="2">
    <location>
        <begin position="30"/>
        <end position="132"/>
    </location>
</feature>
<evidence type="ECO:0000256" key="2">
    <source>
        <dbReference type="SAM" id="SignalP"/>
    </source>
</evidence>
<evidence type="ECO:0000313" key="4">
    <source>
        <dbReference type="Proteomes" id="UP000268727"/>
    </source>
</evidence>
<accession>A0A3N1H1E5</accession>
<name>A0A3N1H1E5_9PSEU</name>
<dbReference type="Proteomes" id="UP000268727">
    <property type="component" value="Unassembled WGS sequence"/>
</dbReference>
<reference evidence="3 4" key="1">
    <citation type="submission" date="2018-11" db="EMBL/GenBank/DDBJ databases">
        <title>Sequencing the genomes of 1000 actinobacteria strains.</title>
        <authorList>
            <person name="Klenk H.-P."/>
        </authorList>
    </citation>
    <scope>NUCLEOTIDE SEQUENCE [LARGE SCALE GENOMIC DNA]</scope>
    <source>
        <strain evidence="3 4">DSM 44231</strain>
    </source>
</reference>